<comment type="similarity">
    <text evidence="1">Belongs to the BlaI transcriptional regulatory family.</text>
</comment>
<sequence length="120" mass="13559">MHGLGELEAAVMDVVWSVDGPVKVRDVLDELDTGKELAYTTVMTVMENLRRKDWLDRERDGRAFAYVPRLTRAEASARALRDVLDASGDPEAALIHFAHSVSEQESELLRKALPRKSRKR</sequence>
<comment type="caution">
    <text evidence="5">The sequence shown here is derived from an EMBL/GenBank/DDBJ whole genome shotgun (WGS) entry which is preliminary data.</text>
</comment>
<keyword evidence="4" id="KW-0804">Transcription</keyword>
<name>A0ABS8Z9M8_9PSEU</name>
<keyword evidence="6" id="KW-1185">Reference proteome</keyword>
<evidence type="ECO:0000256" key="1">
    <source>
        <dbReference type="ARBA" id="ARBA00011046"/>
    </source>
</evidence>
<keyword evidence="3" id="KW-0238">DNA-binding</keyword>
<accession>A0ABS8Z9M8</accession>
<proteinExistence type="inferred from homology"/>
<organism evidence="5 6">
    <name type="scientific">Kibdelosporangium philippinense</name>
    <dbReference type="NCBI Taxonomy" id="211113"/>
    <lineage>
        <taxon>Bacteria</taxon>
        <taxon>Bacillati</taxon>
        <taxon>Actinomycetota</taxon>
        <taxon>Actinomycetes</taxon>
        <taxon>Pseudonocardiales</taxon>
        <taxon>Pseudonocardiaceae</taxon>
        <taxon>Kibdelosporangium</taxon>
    </lineage>
</organism>
<evidence type="ECO:0000313" key="5">
    <source>
        <dbReference type="EMBL" id="MCE7004581.1"/>
    </source>
</evidence>
<evidence type="ECO:0000256" key="4">
    <source>
        <dbReference type="ARBA" id="ARBA00023163"/>
    </source>
</evidence>
<dbReference type="InterPro" id="IPR036390">
    <property type="entry name" value="WH_DNA-bd_sf"/>
</dbReference>
<dbReference type="RefSeq" id="WP_233726462.1">
    <property type="nucleotide sequence ID" value="NZ_JAJVCN010000001.1"/>
</dbReference>
<evidence type="ECO:0000256" key="2">
    <source>
        <dbReference type="ARBA" id="ARBA00023015"/>
    </source>
</evidence>
<dbReference type="InterPro" id="IPR005650">
    <property type="entry name" value="BlaI_family"/>
</dbReference>
<evidence type="ECO:0000256" key="3">
    <source>
        <dbReference type="ARBA" id="ARBA00023125"/>
    </source>
</evidence>
<dbReference type="SUPFAM" id="SSF46785">
    <property type="entry name" value="Winged helix' DNA-binding domain"/>
    <property type="match status" value="1"/>
</dbReference>
<reference evidence="5 6" key="1">
    <citation type="submission" date="2021-12" db="EMBL/GenBank/DDBJ databases">
        <title>Genome sequence of Kibdelosporangium philippinense ATCC 49844.</title>
        <authorList>
            <person name="Fedorov E.A."/>
            <person name="Omeragic M."/>
            <person name="Shalygina K.F."/>
            <person name="Maclea K.S."/>
        </authorList>
    </citation>
    <scope>NUCLEOTIDE SEQUENCE [LARGE SCALE GENOMIC DNA]</scope>
    <source>
        <strain evidence="5 6">ATCC 49844</strain>
    </source>
</reference>
<evidence type="ECO:0000313" key="6">
    <source>
        <dbReference type="Proteomes" id="UP001521150"/>
    </source>
</evidence>
<protein>
    <submittedName>
        <fullName evidence="5">BlaI/MecI/CopY family transcriptional regulator</fullName>
    </submittedName>
</protein>
<dbReference type="Proteomes" id="UP001521150">
    <property type="component" value="Unassembled WGS sequence"/>
</dbReference>
<dbReference type="InterPro" id="IPR036388">
    <property type="entry name" value="WH-like_DNA-bd_sf"/>
</dbReference>
<dbReference type="Gene3D" id="1.10.10.10">
    <property type="entry name" value="Winged helix-like DNA-binding domain superfamily/Winged helix DNA-binding domain"/>
    <property type="match status" value="1"/>
</dbReference>
<dbReference type="Pfam" id="PF03965">
    <property type="entry name" value="Penicillinase_R"/>
    <property type="match status" value="1"/>
</dbReference>
<keyword evidence="2" id="KW-0805">Transcription regulation</keyword>
<dbReference type="EMBL" id="JAJVCN010000001">
    <property type="protein sequence ID" value="MCE7004581.1"/>
    <property type="molecule type" value="Genomic_DNA"/>
</dbReference>
<dbReference type="PIRSF" id="PIRSF019455">
    <property type="entry name" value="CopR_AtkY"/>
    <property type="match status" value="1"/>
</dbReference>
<gene>
    <name evidence="5" type="ORF">LWC34_17360</name>
</gene>